<keyword evidence="5 15" id="KW-0378">Hydrolase</keyword>
<dbReference type="EMBL" id="LR134516">
    <property type="protein sequence ID" value="VEJ21285.1"/>
    <property type="molecule type" value="Genomic_DNA"/>
</dbReference>
<dbReference type="Gene3D" id="3.90.320.10">
    <property type="match status" value="1"/>
</dbReference>
<comment type="catalytic activity">
    <reaction evidence="14 15">
        <text>ATP + H2O = ADP + phosphate + H(+)</text>
        <dbReference type="Rhea" id="RHEA:13065"/>
        <dbReference type="ChEBI" id="CHEBI:15377"/>
        <dbReference type="ChEBI" id="CHEBI:15378"/>
        <dbReference type="ChEBI" id="CHEBI:30616"/>
        <dbReference type="ChEBI" id="CHEBI:43474"/>
        <dbReference type="ChEBI" id="CHEBI:456216"/>
        <dbReference type="EC" id="5.6.2.4"/>
    </reaction>
</comment>
<evidence type="ECO:0000259" key="18">
    <source>
        <dbReference type="PROSITE" id="PS51198"/>
    </source>
</evidence>
<reference evidence="20 21" key="1">
    <citation type="submission" date="2018-12" db="EMBL/GenBank/DDBJ databases">
        <authorList>
            <consortium name="Pathogen Informatics"/>
        </authorList>
    </citation>
    <scope>NUCLEOTIDE SEQUENCE [LARGE SCALE GENOMIC DNA]</scope>
    <source>
        <strain evidence="20 21">NCTC12227</strain>
    </source>
</reference>
<evidence type="ECO:0000256" key="6">
    <source>
        <dbReference type="ARBA" id="ARBA00022806"/>
    </source>
</evidence>
<keyword evidence="8 15" id="KW-0067">ATP-binding</keyword>
<evidence type="ECO:0000256" key="10">
    <source>
        <dbReference type="ARBA" id="ARBA00023125"/>
    </source>
</evidence>
<dbReference type="Pfam" id="PF13361">
    <property type="entry name" value="UvrD_C"/>
    <property type="match status" value="1"/>
</dbReference>
<dbReference type="GO" id="GO:0005829">
    <property type="term" value="C:cytosol"/>
    <property type="evidence" value="ECO:0007669"/>
    <property type="project" value="TreeGrafter"/>
</dbReference>
<evidence type="ECO:0000256" key="1">
    <source>
        <dbReference type="ARBA" id="ARBA00022722"/>
    </source>
</evidence>
<evidence type="ECO:0000256" key="13">
    <source>
        <dbReference type="ARBA" id="ARBA00034617"/>
    </source>
</evidence>
<accession>A0A3S4Y805</accession>
<dbReference type="InterPro" id="IPR011604">
    <property type="entry name" value="PDDEXK-like_dom_sf"/>
</dbReference>
<evidence type="ECO:0000256" key="15">
    <source>
        <dbReference type="HAMAP-Rule" id="MF_01485"/>
    </source>
</evidence>
<dbReference type="RefSeq" id="WP_126304614.1">
    <property type="nucleotide sequence ID" value="NZ_LR134516.1"/>
</dbReference>
<keyword evidence="2 15" id="KW-0479">Metal-binding</keyword>
<sequence>MPTRHQPFNPLTIPIQGTNLIEASAGTGKTYGIAALFTRLVVLEKMPVESILVVTFTKAATAELKTRLRARLDDVLRALEDNPNAAHDSDGLQTYCEREHKDDGFILPLLTQALSQEPQARLIVRLKAAIGQFDNAAIYTIHGFCQRLLRDYAFLCQVPFDVELAEDNRERLLVPAEDFWRANVSDNPLLARLVFKYKQTPQTVLAKIKKFISRPYLVFRRPRTDLTAATATLQQTWQKVRENLTALTETFWRVHPNLNGNSYRKTSFENLFAELRHAAEYDLLPAFNEKLAMFAADVLESKTKKHAAPDLAAYAGLQMLANLGRDLAAVGEEEQNALTALQLDLLEHINNALAEQKKSRHERSFDDLLLDVHHALTQSPHRRTLAETVADNWKVALIDEFQDTDPLQYEIFSRLFIRQGNPLFLVGDPKQAIYSFRGADIYAYLQAAEDAEHHYTLATNYRSHAKLINGIGALFKQKNRPFVLEHINYTDVAASREAGRLKPARPAIQVRWLNRNDDDSTAKEKLRRRAAEYCADEIAQALNEAAAGRLNYQKNADSEARPLQSGQIAVLVRTHNEGLLISQELKKRNVQSVIRSRESVFATPEAEAVAALLGFWLQPQQTEPLRFVLGSILFQQTAAELYTLNHDENALLAWIASAETAAATWRQHGIYAAMQQFAARHGIETRLLKSGNERSLTNYHQILEHLAEEDEQSHTPSSLHQWLLEQIQAAQESGGSENNILRLESDDALVKIVTMHAAKGLQYPLVYCPFVWDAADNKPAEWQILHQNRQAVLLAEHQLDDTDTELLADEELAERLRLLYVALTRAEEQLNIYAAYCNDTTDNTFAYLLEGGRQATRSENKAAYEAAKNEEGVEMLKANWQRFINNTSKNTEFVFTEDAPPQAVYHGIQFSDGLYQAASIPERTFELIRHTSFTGLSRHTRSRDSERDELQPAIDPAESSVVRPSEKMPSENSQTDGIHAFPRGTNAGVCLHEILEHFDFAASETAQAEAVTTALARYGFDDTWLPAVNVMLEHVRQTPLTGKYALADIAADRRLPEMAFTLYMHDFNLNRLREWFARPHLNLPSECVAAAQQLDFAAVKGFLNGFIDMVYQDSDGLVCVIDYKSNRLGDTATDYTQTAMNEAMAEHHYYLQALIYAVAVARYFKIRGLPQPQIAVRYLFLRGLDGSGNGIWAWNLDSSDLAEWL</sequence>
<dbReference type="KEGG" id="nani:NCTC12227_01012"/>
<evidence type="ECO:0000256" key="8">
    <source>
        <dbReference type="ARBA" id="ARBA00022840"/>
    </source>
</evidence>
<dbReference type="GO" id="GO:0043138">
    <property type="term" value="F:3'-5' DNA helicase activity"/>
    <property type="evidence" value="ECO:0007669"/>
    <property type="project" value="UniProtKB-UniRule"/>
</dbReference>
<evidence type="ECO:0000256" key="12">
    <source>
        <dbReference type="ARBA" id="ARBA00023235"/>
    </source>
</evidence>
<dbReference type="InterPro" id="IPR014016">
    <property type="entry name" value="UvrD-like_ATP-bd"/>
</dbReference>
<evidence type="ECO:0000256" key="7">
    <source>
        <dbReference type="ARBA" id="ARBA00022839"/>
    </source>
</evidence>
<comment type="catalytic activity">
    <reaction evidence="13 15">
        <text>Couples ATP hydrolysis with the unwinding of duplex DNA by translocating in the 3'-5' direction.</text>
        <dbReference type="EC" id="5.6.2.4"/>
    </reaction>
</comment>
<dbReference type="OrthoDB" id="5905204at2"/>
<comment type="subunit">
    <text evidence="15">Heterotrimer of RecB, RecC and RecD. All subunits contribute to DNA-binding. Interacts with RecA.</text>
</comment>
<gene>
    <name evidence="15 20" type="primary">recB</name>
    <name evidence="20" type="ORF">NCTC12227_01012</name>
</gene>
<feature type="binding site" evidence="15">
    <location>
        <position position="992"/>
    </location>
    <ligand>
        <name>Mg(2+)</name>
        <dbReference type="ChEBI" id="CHEBI:18420"/>
    </ligand>
</feature>
<evidence type="ECO:0000313" key="20">
    <source>
        <dbReference type="EMBL" id="VEJ21285.1"/>
    </source>
</evidence>
<dbReference type="Proteomes" id="UP000268229">
    <property type="component" value="Chromosome"/>
</dbReference>
<keyword evidence="3 15" id="KW-0547">Nucleotide-binding</keyword>
<dbReference type="EC" id="5.6.2.4" evidence="15"/>
<comment type="similarity">
    <text evidence="15">Belongs to the helicase family. UvrD subfamily.</text>
</comment>
<dbReference type="STRING" id="326522.BWD08_02990"/>
<comment type="catalytic activity">
    <reaction evidence="15">
        <text>Exonucleolytic cleavage (in the presence of ATP) in either 5'- to 3'- or 3'- to 5'-direction to yield 5'-phosphooligonucleotides.</text>
        <dbReference type="EC" id="3.1.11.5"/>
    </reaction>
</comment>
<evidence type="ECO:0000256" key="14">
    <source>
        <dbReference type="ARBA" id="ARBA00048988"/>
    </source>
</evidence>
<dbReference type="GO" id="GO:0000724">
    <property type="term" value="P:double-strand break repair via homologous recombination"/>
    <property type="evidence" value="ECO:0007669"/>
    <property type="project" value="UniProtKB-UniRule"/>
</dbReference>
<feature type="binding site" evidence="15">
    <location>
        <position position="1108"/>
    </location>
    <ligand>
        <name>Mg(2+)</name>
        <dbReference type="ChEBI" id="CHEBI:18420"/>
    </ligand>
</feature>
<comment type="function">
    <text evidence="15">A helicase/nuclease that prepares dsDNA breaks (DSB) for recombinational DNA repair. Binds to DSBs and unwinds DNA via a highly rapid and processive ATP-dependent bidirectional helicase activity. Unwinds dsDNA until it encounters a Chi (crossover hotspot instigator) sequence from the 3' direction. Cuts ssDNA a few nucleotides 3' to the Chi site. The properties and activities of the enzyme are changed at Chi. The Chi-altered holoenzyme produces a long 3'-ssDNA overhang and facilitates RecA-binding to the ssDNA for homologous DNA recombination and repair. Holoenzyme degrades any linearized DNA that is unable to undergo homologous recombination. In the holoenzyme this subunit contributes ATPase, 3'-5' helicase, exonuclease activity and loads RecA onto ssDNA.</text>
</comment>
<keyword evidence="10 15" id="KW-0238">DNA-binding</keyword>
<name>A0A3S4Y805_9NEIS</name>
<keyword evidence="11 15" id="KW-0234">DNA repair</keyword>
<evidence type="ECO:0000256" key="16">
    <source>
        <dbReference type="PROSITE-ProRule" id="PRU00560"/>
    </source>
</evidence>
<keyword evidence="6 15" id="KW-0347">Helicase</keyword>
<dbReference type="Gene3D" id="1.10.3170.10">
    <property type="entry name" value="Recbcd, chain B, domain 2"/>
    <property type="match status" value="1"/>
</dbReference>
<dbReference type="PANTHER" id="PTHR11070">
    <property type="entry name" value="UVRD / RECB / PCRA DNA HELICASE FAMILY MEMBER"/>
    <property type="match status" value="1"/>
</dbReference>
<dbReference type="InterPro" id="IPR004586">
    <property type="entry name" value="RecB"/>
</dbReference>
<feature type="binding site" evidence="15">
    <location>
        <position position="1122"/>
    </location>
    <ligand>
        <name>Mg(2+)</name>
        <dbReference type="ChEBI" id="CHEBI:18420"/>
    </ligand>
</feature>
<feature type="region of interest" description="Nuclease activity, interacts with RecD and RecA" evidence="15">
    <location>
        <begin position="927"/>
        <end position="1205"/>
    </location>
</feature>
<protein>
    <recommendedName>
        <fullName evidence="15">RecBCD enzyme subunit RecB</fullName>
        <ecNumber evidence="15">3.1.11.5</ecNumber>
        <ecNumber evidence="15">5.6.2.4</ecNumber>
    </recommendedName>
    <alternativeName>
        <fullName evidence="15">DNA 3'-5' helicase subunit RecB</fullName>
    </alternativeName>
    <alternativeName>
        <fullName evidence="15">Exonuclease V subunit RecB</fullName>
        <shortName evidence="15">ExoV subunit RecB</shortName>
    </alternativeName>
    <alternativeName>
        <fullName evidence="15">Helicase/nuclease RecBCD subunit RecB</fullName>
    </alternativeName>
</protein>
<dbReference type="HAMAP" id="MF_01485">
    <property type="entry name" value="RecB"/>
    <property type="match status" value="1"/>
</dbReference>
<comment type="domain">
    <text evidence="15">The C-terminal domain has nuclease activity and interacts with RecD. It interacts with RecA, facilitating its loading onto ssDNA.</text>
</comment>
<dbReference type="GO" id="GO:0003677">
    <property type="term" value="F:DNA binding"/>
    <property type="evidence" value="ECO:0007669"/>
    <property type="project" value="UniProtKB-UniRule"/>
</dbReference>
<evidence type="ECO:0000256" key="2">
    <source>
        <dbReference type="ARBA" id="ARBA00022723"/>
    </source>
</evidence>
<keyword evidence="9 15" id="KW-0460">Magnesium</keyword>
<feature type="domain" description="UvrD-like helicase ATP-binding" evidence="18">
    <location>
        <begin position="2"/>
        <end position="464"/>
    </location>
</feature>
<feature type="region of interest" description="DNA-binding and helicase activity, interacts with RecC" evidence="15">
    <location>
        <begin position="1"/>
        <end position="914"/>
    </location>
</feature>
<dbReference type="Gene3D" id="3.40.50.300">
    <property type="entry name" value="P-loop containing nucleotide triphosphate hydrolases"/>
    <property type="match status" value="2"/>
</dbReference>
<evidence type="ECO:0000256" key="3">
    <source>
        <dbReference type="ARBA" id="ARBA00022741"/>
    </source>
</evidence>
<keyword evidence="7 15" id="KW-0269">Exonuclease</keyword>
<comment type="cofactor">
    <cofactor evidence="15">
        <name>Mg(2+)</name>
        <dbReference type="ChEBI" id="CHEBI:18420"/>
    </cofactor>
    <text evidence="15">Binds 1 Mg(2+) ion per subunit.</text>
</comment>
<dbReference type="EC" id="3.1.11.5" evidence="15"/>
<dbReference type="AlphaFoldDB" id="A0A3S4Y805"/>
<evidence type="ECO:0000256" key="4">
    <source>
        <dbReference type="ARBA" id="ARBA00022763"/>
    </source>
</evidence>
<dbReference type="GO" id="GO:0005524">
    <property type="term" value="F:ATP binding"/>
    <property type="evidence" value="ECO:0007669"/>
    <property type="project" value="UniProtKB-UniRule"/>
</dbReference>
<feature type="domain" description="UvrD-like helicase C-terminal" evidence="19">
    <location>
        <begin position="489"/>
        <end position="760"/>
    </location>
</feature>
<dbReference type="CDD" id="cd22352">
    <property type="entry name" value="RecB_C-like"/>
    <property type="match status" value="1"/>
</dbReference>
<dbReference type="InterPro" id="IPR014017">
    <property type="entry name" value="DNA_helicase_UvrD-like_C"/>
</dbReference>
<dbReference type="NCBIfam" id="TIGR00609">
    <property type="entry name" value="recB"/>
    <property type="match status" value="1"/>
</dbReference>
<keyword evidence="21" id="KW-1185">Reference proteome</keyword>
<dbReference type="GO" id="GO:0008854">
    <property type="term" value="F:exodeoxyribonuclease V activity"/>
    <property type="evidence" value="ECO:0007669"/>
    <property type="project" value="UniProtKB-EC"/>
</dbReference>
<dbReference type="InterPro" id="IPR011335">
    <property type="entry name" value="Restrct_endonuc-II-like"/>
</dbReference>
<dbReference type="GO" id="GO:0016887">
    <property type="term" value="F:ATP hydrolysis activity"/>
    <property type="evidence" value="ECO:0007669"/>
    <property type="project" value="RHEA"/>
</dbReference>
<evidence type="ECO:0000256" key="9">
    <source>
        <dbReference type="ARBA" id="ARBA00022842"/>
    </source>
</evidence>
<dbReference type="InterPro" id="IPR027417">
    <property type="entry name" value="P-loop_NTPase"/>
</dbReference>
<evidence type="ECO:0000256" key="17">
    <source>
        <dbReference type="SAM" id="MobiDB-lite"/>
    </source>
</evidence>
<keyword evidence="12 15" id="KW-0413">Isomerase</keyword>
<dbReference type="SUPFAM" id="SSF52980">
    <property type="entry name" value="Restriction endonuclease-like"/>
    <property type="match status" value="1"/>
</dbReference>
<feature type="active site" description="For nuclease activity" evidence="15">
    <location>
        <position position="1122"/>
    </location>
</feature>
<dbReference type="SUPFAM" id="SSF52540">
    <property type="entry name" value="P-loop containing nucleoside triphosphate hydrolases"/>
    <property type="match status" value="1"/>
</dbReference>
<keyword evidence="1 15" id="KW-0540">Nuclease</keyword>
<feature type="binding site" evidence="16">
    <location>
        <begin position="23"/>
        <end position="30"/>
    </location>
    <ligand>
        <name>ATP</name>
        <dbReference type="ChEBI" id="CHEBI:30616"/>
    </ligand>
</feature>
<comment type="miscellaneous">
    <text evidence="15">In the RecBCD complex, RecB has a slow 3'-5' helicase, an exonuclease activity and loads RecA onto ssDNA, RecD has a fast 5'-3' helicase activity, while RecC stimulates the ATPase and processivity of the RecB helicase and contributes to recognition of the Chi site.</text>
</comment>
<dbReference type="PANTHER" id="PTHR11070:SF23">
    <property type="entry name" value="RECBCD ENZYME SUBUNIT RECB"/>
    <property type="match status" value="1"/>
</dbReference>
<dbReference type="PROSITE" id="PS51217">
    <property type="entry name" value="UVRD_HELICASE_CTER"/>
    <property type="match status" value="1"/>
</dbReference>
<keyword evidence="4 15" id="KW-0227">DNA damage</keyword>
<organism evidence="20 21">
    <name type="scientific">Neisseria animaloris</name>
    <dbReference type="NCBI Taxonomy" id="326522"/>
    <lineage>
        <taxon>Bacteria</taxon>
        <taxon>Pseudomonadati</taxon>
        <taxon>Pseudomonadota</taxon>
        <taxon>Betaproteobacteria</taxon>
        <taxon>Neisseriales</taxon>
        <taxon>Neisseriaceae</taxon>
        <taxon>Neisseria</taxon>
    </lineage>
</organism>
<evidence type="ECO:0000259" key="19">
    <source>
        <dbReference type="PROSITE" id="PS51217"/>
    </source>
</evidence>
<dbReference type="GO" id="GO:0009338">
    <property type="term" value="C:exodeoxyribonuclease V complex"/>
    <property type="evidence" value="ECO:0007669"/>
    <property type="project" value="TreeGrafter"/>
</dbReference>
<evidence type="ECO:0000256" key="11">
    <source>
        <dbReference type="ARBA" id="ARBA00023204"/>
    </source>
</evidence>
<dbReference type="PROSITE" id="PS51198">
    <property type="entry name" value="UVRD_HELICASE_ATP_BIND"/>
    <property type="match status" value="1"/>
</dbReference>
<evidence type="ECO:0000256" key="5">
    <source>
        <dbReference type="ARBA" id="ARBA00022801"/>
    </source>
</evidence>
<comment type="domain">
    <text evidence="15">The N-terminal DNA-binding domain is a ssDNA-dependent ATPase and has ATP-dependent 3'-5' helicase function. This domain interacts with RecC.</text>
</comment>
<dbReference type="InterPro" id="IPR000212">
    <property type="entry name" value="DNA_helicase_UvrD/REP"/>
</dbReference>
<feature type="region of interest" description="Disordered" evidence="17">
    <location>
        <begin position="936"/>
        <end position="979"/>
    </location>
</feature>
<dbReference type="Gene3D" id="1.10.486.10">
    <property type="entry name" value="PCRA, domain 4"/>
    <property type="match status" value="1"/>
</dbReference>
<dbReference type="GO" id="GO:0000287">
    <property type="term" value="F:magnesium ion binding"/>
    <property type="evidence" value="ECO:0007669"/>
    <property type="project" value="UniProtKB-UniRule"/>
</dbReference>
<proteinExistence type="inferred from homology"/>
<evidence type="ECO:0000313" key="21">
    <source>
        <dbReference type="Proteomes" id="UP000268229"/>
    </source>
</evidence>
<dbReference type="Pfam" id="PF00580">
    <property type="entry name" value="UvrD-helicase"/>
    <property type="match status" value="1"/>
</dbReference>